<feature type="compositionally biased region" description="Basic and acidic residues" evidence="10">
    <location>
        <begin position="13"/>
        <end position="22"/>
    </location>
</feature>
<proteinExistence type="inferred from homology"/>
<evidence type="ECO:0000256" key="9">
    <source>
        <dbReference type="ARBA" id="ARBA00045771"/>
    </source>
</evidence>
<reference evidence="11" key="1">
    <citation type="submission" date="2016-05" db="EMBL/GenBank/DDBJ databases">
        <authorList>
            <person name="Lavstsen T."/>
            <person name="Jespersen J.S."/>
        </authorList>
    </citation>
    <scope>NUCLEOTIDE SEQUENCE</scope>
    <source>
        <tissue evidence="11">Brain</tissue>
    </source>
</reference>
<dbReference type="PANTHER" id="PTHR32078">
    <property type="entry name" value="NUCLEAR PROTEIN MDM1"/>
    <property type="match status" value="1"/>
</dbReference>
<dbReference type="GO" id="GO:0046600">
    <property type="term" value="P:negative regulation of centriole replication"/>
    <property type="evidence" value="ECO:0007669"/>
    <property type="project" value="InterPro"/>
</dbReference>
<evidence type="ECO:0000256" key="3">
    <source>
        <dbReference type="ARBA" id="ARBA00010494"/>
    </source>
</evidence>
<accession>A0A1A7XDB5</accession>
<dbReference type="GO" id="GO:0005634">
    <property type="term" value="C:nucleus"/>
    <property type="evidence" value="ECO:0007669"/>
    <property type="project" value="UniProtKB-SubCell"/>
</dbReference>
<comment type="subcellular location">
    <subcellularLocation>
        <location evidence="1">Cytoplasm</location>
        <location evidence="1">Cytoskeleton</location>
        <location evidence="1">Microtubule organizing center</location>
        <location evidence="1">Centrosome</location>
        <location evidence="1">Centriole</location>
    </subcellularLocation>
    <subcellularLocation>
        <location evidence="2">Nucleus</location>
    </subcellularLocation>
</comment>
<comment type="function">
    <text evidence="9">Microtubule-binding protein that negatively regulates centriole duplication. Binds to and stabilizes microtubules.</text>
</comment>
<keyword evidence="7" id="KW-0206">Cytoskeleton</keyword>
<dbReference type="PANTHER" id="PTHR32078:SF1">
    <property type="entry name" value="NUCLEAR PROTEIN MDM1"/>
    <property type="match status" value="1"/>
</dbReference>
<feature type="compositionally biased region" description="Polar residues" evidence="10">
    <location>
        <begin position="216"/>
        <end position="227"/>
    </location>
</feature>
<evidence type="ECO:0000256" key="6">
    <source>
        <dbReference type="ARBA" id="ARBA00022701"/>
    </source>
</evidence>
<name>A0A1A7XDB5_9TELE</name>
<dbReference type="EMBL" id="HADW01014450">
    <property type="protein sequence ID" value="SBP15850.1"/>
    <property type="molecule type" value="Transcribed_RNA"/>
</dbReference>
<feature type="region of interest" description="Disordered" evidence="10">
    <location>
        <begin position="7"/>
        <end position="55"/>
    </location>
</feature>
<reference evidence="11" key="2">
    <citation type="submission" date="2016-06" db="EMBL/GenBank/DDBJ databases">
        <title>The genome of a short-lived fish provides insights into sex chromosome evolution and the genetic control of aging.</title>
        <authorList>
            <person name="Reichwald K."/>
            <person name="Felder M."/>
            <person name="Petzold A."/>
            <person name="Koch P."/>
            <person name="Groth M."/>
            <person name="Platzer M."/>
        </authorList>
    </citation>
    <scope>NUCLEOTIDE SEQUENCE</scope>
    <source>
        <tissue evidence="11">Brain</tissue>
    </source>
</reference>
<feature type="region of interest" description="Disordered" evidence="10">
    <location>
        <begin position="131"/>
        <end position="246"/>
    </location>
</feature>
<protein>
    <recommendedName>
        <fullName evidence="4">Nuclear protein MDM1</fullName>
    </recommendedName>
</protein>
<comment type="similarity">
    <text evidence="3">Belongs to the MDM1 family.</text>
</comment>
<keyword evidence="5" id="KW-0963">Cytoplasm</keyword>
<feature type="compositionally biased region" description="Low complexity" evidence="10">
    <location>
        <begin position="131"/>
        <end position="143"/>
    </location>
</feature>
<evidence type="ECO:0000256" key="8">
    <source>
        <dbReference type="ARBA" id="ARBA00023242"/>
    </source>
</evidence>
<dbReference type="GO" id="GO:0005814">
    <property type="term" value="C:centriole"/>
    <property type="evidence" value="ECO:0007669"/>
    <property type="project" value="UniProtKB-SubCell"/>
</dbReference>
<evidence type="ECO:0000256" key="2">
    <source>
        <dbReference type="ARBA" id="ARBA00004123"/>
    </source>
</evidence>
<evidence type="ECO:0000256" key="10">
    <source>
        <dbReference type="SAM" id="MobiDB-lite"/>
    </source>
</evidence>
<dbReference type="AlphaFoldDB" id="A0A1A7XDB5"/>
<evidence type="ECO:0000256" key="7">
    <source>
        <dbReference type="ARBA" id="ARBA00023212"/>
    </source>
</evidence>
<evidence type="ECO:0000256" key="5">
    <source>
        <dbReference type="ARBA" id="ARBA00022490"/>
    </source>
</evidence>
<feature type="compositionally biased region" description="Polar residues" evidence="10">
    <location>
        <begin position="155"/>
        <end position="166"/>
    </location>
</feature>
<evidence type="ECO:0000256" key="1">
    <source>
        <dbReference type="ARBA" id="ARBA00004114"/>
    </source>
</evidence>
<dbReference type="GO" id="GO:0005874">
    <property type="term" value="C:microtubule"/>
    <property type="evidence" value="ECO:0007669"/>
    <property type="project" value="UniProtKB-KW"/>
</dbReference>
<evidence type="ECO:0000256" key="4">
    <source>
        <dbReference type="ARBA" id="ARBA00013508"/>
    </source>
</evidence>
<keyword evidence="6" id="KW-0493">Microtubule</keyword>
<dbReference type="GO" id="GO:0008017">
    <property type="term" value="F:microtubule binding"/>
    <property type="evidence" value="ECO:0007669"/>
    <property type="project" value="InterPro"/>
</dbReference>
<evidence type="ECO:0000313" key="11">
    <source>
        <dbReference type="EMBL" id="SBP15850.1"/>
    </source>
</evidence>
<dbReference type="Pfam" id="PF15501">
    <property type="entry name" value="MDM1"/>
    <property type="match status" value="1"/>
</dbReference>
<keyword evidence="8" id="KW-0539">Nucleus</keyword>
<dbReference type="InterPro" id="IPR029136">
    <property type="entry name" value="MDM1"/>
</dbReference>
<gene>
    <name evidence="11" type="primary">MDM1</name>
</gene>
<organism evidence="11">
    <name type="scientific">Iconisemion striatum</name>
    <dbReference type="NCBI Taxonomy" id="60296"/>
    <lineage>
        <taxon>Eukaryota</taxon>
        <taxon>Metazoa</taxon>
        <taxon>Chordata</taxon>
        <taxon>Craniata</taxon>
        <taxon>Vertebrata</taxon>
        <taxon>Euteleostomi</taxon>
        <taxon>Actinopterygii</taxon>
        <taxon>Neopterygii</taxon>
        <taxon>Teleostei</taxon>
        <taxon>Neoteleostei</taxon>
        <taxon>Acanthomorphata</taxon>
        <taxon>Ovalentaria</taxon>
        <taxon>Atherinomorphae</taxon>
        <taxon>Cyprinodontiformes</taxon>
        <taxon>Nothobranchiidae</taxon>
        <taxon>Iconisemion</taxon>
    </lineage>
</organism>
<sequence length="342" mass="37723">MRCFYLQAHSRKKAENTKEKSQIKNNRSQSPPKTMPPPPQVYKRRRNPEGGGATDDFTQQLRELREKAQLYRHRAWGTNFCRDHLSQLLSEHTAMWEPTDTTDSTPHLNDDISPELDSCSTSCVEALDLASNSSKNSSVVGSGETNQKHQKRNLGTKTPTASSGEQRTAWGEEDENTDGEEGRLPTPRLKTKPVQRTHHDLTTPATGGAVLVGKLKSTNDSSSNKQPKSGMAVTVTTGAEIPTNRLTKHKEAWMKKAASSPAAPPTLISSPQHVIQGTLRHPDFQHNGELGLRFLPCSRGGCGSDEDDCLSVLSWRSAASCSAASTILERAQKRRESFWGKR</sequence>